<gene>
    <name evidence="1" type="ORF">AGERDE_LOCUS10627</name>
</gene>
<dbReference type="EMBL" id="CAJVPL010003461">
    <property type="protein sequence ID" value="CAG8633257.1"/>
    <property type="molecule type" value="Genomic_DNA"/>
</dbReference>
<dbReference type="AlphaFoldDB" id="A0A9N9GTE4"/>
<comment type="caution">
    <text evidence="1">The sequence shown here is derived from an EMBL/GenBank/DDBJ whole genome shotgun (WGS) entry which is preliminary data.</text>
</comment>
<sequence length="99" mass="9756">MGNDHGTAATLTGIGASAALAVTSFFCPPLGLAMAISSTAVGGTTAVIGVATDNEAARDIGLAYLGAGVGSWAGGMGGKNGKKILKKKTKLVSWFISQE</sequence>
<name>A0A9N9GTE4_9GLOM</name>
<protein>
    <submittedName>
        <fullName evidence="1">11538_t:CDS:1</fullName>
    </submittedName>
</protein>
<evidence type="ECO:0000313" key="1">
    <source>
        <dbReference type="EMBL" id="CAG8633257.1"/>
    </source>
</evidence>
<organism evidence="1 2">
    <name type="scientific">Ambispora gerdemannii</name>
    <dbReference type="NCBI Taxonomy" id="144530"/>
    <lineage>
        <taxon>Eukaryota</taxon>
        <taxon>Fungi</taxon>
        <taxon>Fungi incertae sedis</taxon>
        <taxon>Mucoromycota</taxon>
        <taxon>Glomeromycotina</taxon>
        <taxon>Glomeromycetes</taxon>
        <taxon>Archaeosporales</taxon>
        <taxon>Ambisporaceae</taxon>
        <taxon>Ambispora</taxon>
    </lineage>
</organism>
<accession>A0A9N9GTE4</accession>
<proteinExistence type="predicted"/>
<keyword evidence="2" id="KW-1185">Reference proteome</keyword>
<reference evidence="1" key="1">
    <citation type="submission" date="2021-06" db="EMBL/GenBank/DDBJ databases">
        <authorList>
            <person name="Kallberg Y."/>
            <person name="Tangrot J."/>
            <person name="Rosling A."/>
        </authorList>
    </citation>
    <scope>NUCLEOTIDE SEQUENCE</scope>
    <source>
        <strain evidence="1">MT106</strain>
    </source>
</reference>
<dbReference type="OrthoDB" id="10546192at2759"/>
<evidence type="ECO:0000313" key="2">
    <source>
        <dbReference type="Proteomes" id="UP000789831"/>
    </source>
</evidence>
<dbReference type="Proteomes" id="UP000789831">
    <property type="component" value="Unassembled WGS sequence"/>
</dbReference>